<dbReference type="RefSeq" id="WP_160368887.1">
    <property type="nucleotide sequence ID" value="NZ_WSQA01000005.1"/>
</dbReference>
<comment type="caution">
    <text evidence="1">The sequence shown here is derived from an EMBL/GenBank/DDBJ whole genome shotgun (WGS) entry which is preliminary data.</text>
</comment>
<proteinExistence type="predicted"/>
<gene>
    <name evidence="1" type="ORF">GQF63_08965</name>
</gene>
<name>A0A6N8KZJ1_9SPHI</name>
<dbReference type="AlphaFoldDB" id="A0A6N8KZJ1"/>
<dbReference type="OrthoDB" id="795884at2"/>
<protein>
    <submittedName>
        <fullName evidence="1">Uncharacterized protein</fullName>
    </submittedName>
</protein>
<reference evidence="1 2" key="1">
    <citation type="submission" date="2019-12" db="EMBL/GenBank/DDBJ databases">
        <authorList>
            <person name="Dong K."/>
        </authorList>
    </citation>
    <scope>NUCLEOTIDE SEQUENCE [LARGE SCALE GENOMIC DNA]</scope>
    <source>
        <strain evidence="1 2">JCM 31225</strain>
    </source>
</reference>
<dbReference type="EMBL" id="WSQA01000005">
    <property type="protein sequence ID" value="MVZ62149.1"/>
    <property type="molecule type" value="Genomic_DNA"/>
</dbReference>
<keyword evidence="2" id="KW-1185">Reference proteome</keyword>
<evidence type="ECO:0000313" key="2">
    <source>
        <dbReference type="Proteomes" id="UP000435036"/>
    </source>
</evidence>
<organism evidence="1 2">
    <name type="scientific">Sphingobacterium humi</name>
    <dbReference type="NCBI Taxonomy" id="1796905"/>
    <lineage>
        <taxon>Bacteria</taxon>
        <taxon>Pseudomonadati</taxon>
        <taxon>Bacteroidota</taxon>
        <taxon>Sphingobacteriia</taxon>
        <taxon>Sphingobacteriales</taxon>
        <taxon>Sphingobacteriaceae</taxon>
        <taxon>Sphingobacterium</taxon>
    </lineage>
</organism>
<dbReference type="Proteomes" id="UP000435036">
    <property type="component" value="Unassembled WGS sequence"/>
</dbReference>
<evidence type="ECO:0000313" key="1">
    <source>
        <dbReference type="EMBL" id="MVZ62149.1"/>
    </source>
</evidence>
<accession>A0A6N8KZJ1</accession>
<sequence length="595" mass="66316">MQQLGINLPIRWSCSIEAINTSISGEPFQNLRWSQFGDGFLVNTTTGNMRYQSCKYIVEGLTKALQCRIVQADGAWWVIGIKEHLADVIAYRECANSTGLPVITEHTRDSLRVVGEDYKFINEDAVLTATAANKSVTVTYEHNQLANILPNGGLEQRSLGALMWWGVQGGTFAYESEIGSITGRGGSAVKLINSGPDPAVFKLLNPLPIDAHTLYNIFEFGFSFMAIDGYPLNPENGRIDWRNNEIKVSVKYTVNNNGTIEDWYLNEYGYWQNTNGPANQQVISTSWHPAGNAFYIHFDPAKSFFTGDVVFIQFVRDGVVIGREVLFEETMDVTSGVAFIVSKIQDGYTSGSSNLLTINNTQNHPANTAWTEKEADYFKYISFTVQGLELNYSAAITYTGAGSLENKIIDPGVINLTTGNKEGLLSVEFVMPAGKTYVLDDIWLSVNHNKDVYKASHEESNNTKNLDISLPISSAFSGFYTSNLMRSYSTSNTDWLFTDGTDIGSLTELYARSALRCLYSQNIVFNGSISTLGKDWSFIDNYSIATLDGKKFLPNRSIYNTEKNEVNLIALEYRNDDIAISIEHYGSEEEKDLKY</sequence>